<dbReference type="Proteomes" id="UP000249890">
    <property type="component" value="Chromosome"/>
</dbReference>
<feature type="transmembrane region" description="Helical" evidence="1">
    <location>
        <begin position="176"/>
        <end position="194"/>
    </location>
</feature>
<evidence type="ECO:0000256" key="1">
    <source>
        <dbReference type="SAM" id="Phobius"/>
    </source>
</evidence>
<gene>
    <name evidence="2" type="ORF">B9T62_20745</name>
</gene>
<keyword evidence="1" id="KW-0812">Transmembrane</keyword>
<feature type="transmembrane region" description="Helical" evidence="1">
    <location>
        <begin position="145"/>
        <end position="169"/>
    </location>
</feature>
<sequence length="266" mass="29011">MQQFMRAEAYYLRKDPIIHGISLLLLLAGTALPIWLGIRFGFEMANPWEAVNSITKLSLFLYLVIPTQAAYFFTEGFESGSVIPIVASGQSRSTYCLGKYIIQLVVLLGWLLLFFGLYLGASLAGAYFSGSSIGQEGAGATLHQFLITLACNFLYLAAFAALVLLAAMIVRRTASVLVFTLLFVFGNMLLTGYIDETSAAWLQVISDHTLITMIMKFSGMYYKNSELIGLSGLEAYIPVVLVPVVIIAVCLAAAVLIFGRRDIAAI</sequence>
<proteinExistence type="predicted"/>
<reference evidence="2 3" key="1">
    <citation type="submission" date="2017-06" db="EMBL/GenBank/DDBJ databases">
        <title>Complete genome sequence of Paenibacillus donghaensis KCTC 13049T isolated from East Sea sediment, South Korea.</title>
        <authorList>
            <person name="Jung B.K."/>
            <person name="Hong S.-J."/>
            <person name="Shin J.-H."/>
        </authorList>
    </citation>
    <scope>NUCLEOTIDE SEQUENCE [LARGE SCALE GENOMIC DNA]</scope>
    <source>
        <strain evidence="2 3">KCTC 13049</strain>
    </source>
</reference>
<keyword evidence="3" id="KW-1185">Reference proteome</keyword>
<dbReference type="KEGG" id="pdh:B9T62_20745"/>
<protein>
    <submittedName>
        <fullName evidence="2">Uncharacterized protein</fullName>
    </submittedName>
</protein>
<dbReference type="AlphaFoldDB" id="A0A2Z2KIH4"/>
<feature type="transmembrane region" description="Helical" evidence="1">
    <location>
        <begin position="235"/>
        <end position="258"/>
    </location>
</feature>
<dbReference type="RefSeq" id="WP_087917017.1">
    <property type="nucleotide sequence ID" value="NZ_CP021780.1"/>
</dbReference>
<feature type="transmembrane region" description="Helical" evidence="1">
    <location>
        <begin position="21"/>
        <end position="42"/>
    </location>
</feature>
<feature type="transmembrane region" description="Helical" evidence="1">
    <location>
        <begin position="54"/>
        <end position="73"/>
    </location>
</feature>
<dbReference type="EMBL" id="CP021780">
    <property type="protein sequence ID" value="ASA23020.1"/>
    <property type="molecule type" value="Genomic_DNA"/>
</dbReference>
<name>A0A2Z2KIH4_9BACL</name>
<keyword evidence="1" id="KW-0472">Membrane</keyword>
<organism evidence="2 3">
    <name type="scientific">Paenibacillus donghaensis</name>
    <dbReference type="NCBI Taxonomy" id="414771"/>
    <lineage>
        <taxon>Bacteria</taxon>
        <taxon>Bacillati</taxon>
        <taxon>Bacillota</taxon>
        <taxon>Bacilli</taxon>
        <taxon>Bacillales</taxon>
        <taxon>Paenibacillaceae</taxon>
        <taxon>Paenibacillus</taxon>
    </lineage>
</organism>
<evidence type="ECO:0000313" key="3">
    <source>
        <dbReference type="Proteomes" id="UP000249890"/>
    </source>
</evidence>
<evidence type="ECO:0000313" key="2">
    <source>
        <dbReference type="EMBL" id="ASA23020.1"/>
    </source>
</evidence>
<feature type="transmembrane region" description="Helical" evidence="1">
    <location>
        <begin position="100"/>
        <end position="125"/>
    </location>
</feature>
<accession>A0A2Z2KIH4</accession>
<keyword evidence="1" id="KW-1133">Transmembrane helix</keyword>